<feature type="region of interest" description="Disordered" evidence="1">
    <location>
        <begin position="196"/>
        <end position="256"/>
    </location>
</feature>
<organism evidence="4 5">
    <name type="scientific">Volvox reticuliferus</name>
    <dbReference type="NCBI Taxonomy" id="1737510"/>
    <lineage>
        <taxon>Eukaryota</taxon>
        <taxon>Viridiplantae</taxon>
        <taxon>Chlorophyta</taxon>
        <taxon>core chlorophytes</taxon>
        <taxon>Chlorophyceae</taxon>
        <taxon>CS clade</taxon>
        <taxon>Chlamydomonadales</taxon>
        <taxon>Volvocaceae</taxon>
        <taxon>Volvox</taxon>
    </lineage>
</organism>
<feature type="chain" id="PRO_5035284419" description="Pherophorin domain-containing protein" evidence="2">
    <location>
        <begin position="22"/>
        <end position="256"/>
    </location>
</feature>
<evidence type="ECO:0000256" key="1">
    <source>
        <dbReference type="SAM" id="MobiDB-lite"/>
    </source>
</evidence>
<reference evidence="4" key="1">
    <citation type="journal article" date="2021" name="Proc. Natl. Acad. Sci. U.S.A.">
        <title>Three genomes in the algal genus Volvox reveal the fate of a haploid sex-determining region after a transition to homothallism.</title>
        <authorList>
            <person name="Yamamoto K."/>
            <person name="Hamaji T."/>
            <person name="Kawai-Toyooka H."/>
            <person name="Matsuzaki R."/>
            <person name="Takahashi F."/>
            <person name="Nishimura Y."/>
            <person name="Kawachi M."/>
            <person name="Noguchi H."/>
            <person name="Minakuchi Y."/>
            <person name="Umen J.G."/>
            <person name="Toyoda A."/>
            <person name="Nozaki H."/>
        </authorList>
    </citation>
    <scope>NUCLEOTIDE SEQUENCE</scope>
    <source>
        <strain evidence="4">NIES-3786</strain>
    </source>
</reference>
<keyword evidence="5" id="KW-1185">Reference proteome</keyword>
<proteinExistence type="predicted"/>
<evidence type="ECO:0000313" key="5">
    <source>
        <dbReference type="Proteomes" id="UP000747110"/>
    </source>
</evidence>
<dbReference type="Proteomes" id="UP000747110">
    <property type="component" value="Unassembled WGS sequence"/>
</dbReference>
<dbReference type="OrthoDB" id="535973at2759"/>
<evidence type="ECO:0000256" key="2">
    <source>
        <dbReference type="SAM" id="SignalP"/>
    </source>
</evidence>
<sequence>MRRAEVLLFALFLTATTSAFAKRDLLQAYLELFPPYGCNRDPAQSRFRLDPAYSVNGRQVCFTAHVVPCARPGSACCKSDVDFNKLELNIRPSCKGAINRVTVNGNRAPMPTFELYGTQEVKALYKMPGLNLTAADADGAVICVTLGSTCPNMTALCPQGDGSCHYSVIESGTCDCCPVGLVGTFPAPTIPAVLLPPPPSPPPPSPPPSPPPPSPPPPSPPPPSPPPPSPPPPSPRPPSPRPPSPFPPSPLPPSPP</sequence>
<accession>A0A8J4C7H7</accession>
<dbReference type="PRINTS" id="PR01217">
    <property type="entry name" value="PRICHEXTENSN"/>
</dbReference>
<comment type="caution">
    <text evidence="4">The sequence shown here is derived from an EMBL/GenBank/DDBJ whole genome shotgun (WGS) entry which is preliminary data.</text>
</comment>
<keyword evidence="2" id="KW-0732">Signal</keyword>
<feature type="non-terminal residue" evidence="4">
    <location>
        <position position="1"/>
    </location>
</feature>
<evidence type="ECO:0000313" key="4">
    <source>
        <dbReference type="EMBL" id="GIL76260.1"/>
    </source>
</evidence>
<dbReference type="PANTHER" id="PTHR24216:SF65">
    <property type="entry name" value="PAXILLIN-LIKE PROTEIN 1"/>
    <property type="match status" value="1"/>
</dbReference>
<name>A0A8J4C7H7_9CHLO</name>
<dbReference type="EMBL" id="BNCP01000008">
    <property type="protein sequence ID" value="GIL76260.1"/>
    <property type="molecule type" value="Genomic_DNA"/>
</dbReference>
<evidence type="ECO:0000259" key="3">
    <source>
        <dbReference type="Pfam" id="PF12499"/>
    </source>
</evidence>
<protein>
    <recommendedName>
        <fullName evidence="3">Pherophorin domain-containing protein</fullName>
    </recommendedName>
</protein>
<feature type="domain" description="Pherophorin" evidence="3">
    <location>
        <begin position="33"/>
        <end position="178"/>
    </location>
</feature>
<dbReference type="PANTHER" id="PTHR24216">
    <property type="entry name" value="PAXILLIN-RELATED"/>
    <property type="match status" value="1"/>
</dbReference>
<dbReference type="InterPro" id="IPR024616">
    <property type="entry name" value="Pherophorin"/>
</dbReference>
<gene>
    <name evidence="4" type="ORF">Vretifemale_5743</name>
</gene>
<dbReference type="AlphaFoldDB" id="A0A8J4C7H7"/>
<feature type="signal peptide" evidence="2">
    <location>
        <begin position="1"/>
        <end position="21"/>
    </location>
</feature>
<dbReference type="Pfam" id="PF12499">
    <property type="entry name" value="DUF3707"/>
    <property type="match status" value="1"/>
</dbReference>